<accession>A0A369M5E7</accession>
<evidence type="ECO:0000313" key="6">
    <source>
        <dbReference type="EMBL" id="RDB66634.1"/>
    </source>
</evidence>
<keyword evidence="2" id="KW-0238">DNA-binding</keyword>
<dbReference type="AlphaFoldDB" id="A0A369M5E7"/>
<dbReference type="PANTHER" id="PTHR30204:SF94">
    <property type="entry name" value="HEAVY METAL-DEPENDENT TRANSCRIPTIONAL REGULATOR HI_0293-RELATED"/>
    <property type="match status" value="1"/>
</dbReference>
<protein>
    <submittedName>
        <fullName evidence="6">MerR family transcriptional regulator</fullName>
    </submittedName>
</protein>
<feature type="coiled-coil region" evidence="4">
    <location>
        <begin position="88"/>
        <end position="118"/>
    </location>
</feature>
<feature type="domain" description="HTH merR-type" evidence="5">
    <location>
        <begin position="6"/>
        <end position="77"/>
    </location>
</feature>
<dbReference type="Pfam" id="PF13411">
    <property type="entry name" value="MerR_1"/>
    <property type="match status" value="1"/>
</dbReference>
<name>A0A369M5E7_EGGLN</name>
<dbReference type="RefSeq" id="WP_114534609.1">
    <property type="nucleotide sequence ID" value="NZ_JADNER010000004.1"/>
</dbReference>
<dbReference type="SUPFAM" id="SSF46955">
    <property type="entry name" value="Putative DNA-binding domain"/>
    <property type="match status" value="1"/>
</dbReference>
<evidence type="ECO:0000313" key="7">
    <source>
        <dbReference type="Proteomes" id="UP000253970"/>
    </source>
</evidence>
<dbReference type="InterPro" id="IPR009061">
    <property type="entry name" value="DNA-bd_dom_put_sf"/>
</dbReference>
<keyword evidence="4" id="KW-0175">Coiled coil</keyword>
<keyword evidence="3" id="KW-0804">Transcription</keyword>
<dbReference type="Proteomes" id="UP000253970">
    <property type="component" value="Unassembled WGS sequence"/>
</dbReference>
<reference evidence="6 7" key="1">
    <citation type="journal article" date="2018" name="Elife">
        <title>Discovery and characterization of a prevalent human gut bacterial enzyme sufficient for the inactivation of a family of plant toxins.</title>
        <authorList>
            <person name="Koppel N."/>
            <person name="Bisanz J.E."/>
            <person name="Pandelia M.E."/>
            <person name="Turnbaugh P.J."/>
            <person name="Balskus E.P."/>
        </authorList>
    </citation>
    <scope>NUCLEOTIDE SEQUENCE [LARGE SCALE GENOMIC DNA]</scope>
    <source>
        <strain evidence="6 7">W1 BHI 6</strain>
    </source>
</reference>
<dbReference type="InterPro" id="IPR000551">
    <property type="entry name" value="MerR-type_HTH_dom"/>
</dbReference>
<sequence length="260" mass="28585">MTLPRLYDIKEAARYLGVASSTLRYWESEGLVQAGRGEANGYRQYSLHDLIEASEIAFYRKLGVPVKELRGYRALSARSLDEALARTEDGVEQRIAELEATKARLARQRALNAKAEELRRAGMQPGSPAIGSLSAIDYDAAAPWKLLVEEPWRYGVVVFADKPDEVYESAVDAGAQDGAVLWRRSSAHDETTCRECLLKVSPTADASNAAALFAEASRQGIEPQAVVGNYLLTASDETGRWDCHRAWVVGETPRDPADAR</sequence>
<dbReference type="GO" id="GO:0003700">
    <property type="term" value="F:DNA-binding transcription factor activity"/>
    <property type="evidence" value="ECO:0007669"/>
    <property type="project" value="InterPro"/>
</dbReference>
<dbReference type="PROSITE" id="PS50937">
    <property type="entry name" value="HTH_MERR_2"/>
    <property type="match status" value="1"/>
</dbReference>
<dbReference type="SMART" id="SM00422">
    <property type="entry name" value="HTH_MERR"/>
    <property type="match status" value="1"/>
</dbReference>
<evidence type="ECO:0000259" key="5">
    <source>
        <dbReference type="PROSITE" id="PS50937"/>
    </source>
</evidence>
<proteinExistence type="predicted"/>
<dbReference type="Gene3D" id="1.10.1660.10">
    <property type="match status" value="1"/>
</dbReference>
<dbReference type="CDD" id="cd00592">
    <property type="entry name" value="HTH_MerR-like"/>
    <property type="match status" value="1"/>
</dbReference>
<keyword evidence="1" id="KW-0805">Transcription regulation</keyword>
<evidence type="ECO:0000256" key="4">
    <source>
        <dbReference type="SAM" id="Coils"/>
    </source>
</evidence>
<comment type="caution">
    <text evidence="6">The sequence shown here is derived from an EMBL/GenBank/DDBJ whole genome shotgun (WGS) entry which is preliminary data.</text>
</comment>
<dbReference type="GO" id="GO:0003677">
    <property type="term" value="F:DNA binding"/>
    <property type="evidence" value="ECO:0007669"/>
    <property type="project" value="UniProtKB-KW"/>
</dbReference>
<evidence type="ECO:0000256" key="3">
    <source>
        <dbReference type="ARBA" id="ARBA00023163"/>
    </source>
</evidence>
<evidence type="ECO:0000256" key="1">
    <source>
        <dbReference type="ARBA" id="ARBA00023015"/>
    </source>
</evidence>
<evidence type="ECO:0000256" key="2">
    <source>
        <dbReference type="ARBA" id="ARBA00023125"/>
    </source>
</evidence>
<dbReference type="EMBL" id="PPTU01000034">
    <property type="protein sequence ID" value="RDB66634.1"/>
    <property type="molecule type" value="Genomic_DNA"/>
</dbReference>
<organism evidence="6 7">
    <name type="scientific">Eggerthella lenta</name>
    <name type="common">Eubacterium lentum</name>
    <dbReference type="NCBI Taxonomy" id="84112"/>
    <lineage>
        <taxon>Bacteria</taxon>
        <taxon>Bacillati</taxon>
        <taxon>Actinomycetota</taxon>
        <taxon>Coriobacteriia</taxon>
        <taxon>Eggerthellales</taxon>
        <taxon>Eggerthellaceae</taxon>
        <taxon>Eggerthella</taxon>
    </lineage>
</organism>
<dbReference type="PANTHER" id="PTHR30204">
    <property type="entry name" value="REDOX-CYCLING DRUG-SENSING TRANSCRIPTIONAL ACTIVATOR SOXR"/>
    <property type="match status" value="1"/>
</dbReference>
<gene>
    <name evidence="6" type="ORF">C1875_13875</name>
</gene>
<dbReference type="InterPro" id="IPR047057">
    <property type="entry name" value="MerR_fam"/>
</dbReference>